<accession>A0AB38NZG0</accession>
<reference evidence="1 2" key="1">
    <citation type="journal article" date="2019" name="Sci. Rep.">
        <title>Differences in resource use lead to coexistence of seed-transmitted microbial populations.</title>
        <authorList>
            <person name="Torres-Cortes G."/>
            <person name="Garcia B.J."/>
            <person name="Compant S."/>
            <person name="Rezki S."/>
            <person name="Jones P."/>
            <person name="Preveaux A."/>
            <person name="Briand M."/>
            <person name="Roulet A."/>
            <person name="Bouchez O."/>
            <person name="Jacobson D."/>
            <person name="Barret M."/>
        </authorList>
    </citation>
    <scope>NUCLEOTIDE SEQUENCE [LARGE SCALE GENOMIC DNA]</scope>
    <source>
        <strain evidence="1 2">CFBP13530</strain>
    </source>
</reference>
<name>A0AB38NZG0_9ENTR</name>
<dbReference type="AlphaFoldDB" id="A0AB38NZG0"/>
<comment type="caution">
    <text evidence="1">The sequence shown here is derived from an EMBL/GenBank/DDBJ whole genome shotgun (WGS) entry which is preliminary data.</text>
</comment>
<evidence type="ECO:0000313" key="1">
    <source>
        <dbReference type="EMBL" id="TKK15075.1"/>
    </source>
</evidence>
<sequence length="121" mass="13574">MRKEYENKINKMFRHYHLNNERGMPASGYSFDMLKHSLNHLYFLAICSDEEDTDTINEIQTLIARVHEGYIPQQAGLSGVDMLASASENKTLCIKSPAVVSIELTPEVYEGLLGAIGGRNL</sequence>
<evidence type="ECO:0000313" key="2">
    <source>
        <dbReference type="Proteomes" id="UP000306327"/>
    </source>
</evidence>
<organism evidence="1 2">
    <name type="scientific">Enterobacter cancerogenus</name>
    <dbReference type="NCBI Taxonomy" id="69218"/>
    <lineage>
        <taxon>Bacteria</taxon>
        <taxon>Pseudomonadati</taxon>
        <taxon>Pseudomonadota</taxon>
        <taxon>Gammaproteobacteria</taxon>
        <taxon>Enterobacterales</taxon>
        <taxon>Enterobacteriaceae</taxon>
        <taxon>Enterobacter</taxon>
        <taxon>Enterobacter cloacae complex</taxon>
    </lineage>
</organism>
<dbReference type="EMBL" id="QGAL01000010">
    <property type="protein sequence ID" value="TKK15075.1"/>
    <property type="molecule type" value="Genomic_DNA"/>
</dbReference>
<dbReference type="Proteomes" id="UP000306327">
    <property type="component" value="Unassembled WGS sequence"/>
</dbReference>
<gene>
    <name evidence="1" type="ORF">EcCFBP13530_21565</name>
</gene>
<proteinExistence type="predicted"/>
<dbReference type="RefSeq" id="WP_137273410.1">
    <property type="nucleotide sequence ID" value="NZ_QGAL01000010.1"/>
</dbReference>
<protein>
    <submittedName>
        <fullName evidence="1">Uncharacterized protein</fullName>
    </submittedName>
</protein>